<dbReference type="STRING" id="983920.Y88_1326"/>
<dbReference type="HOGENOM" id="CLU_2863349_0_0_5"/>
<dbReference type="AlphaFoldDB" id="F1Z7W1"/>
<accession>F1Z7W1</accession>
<dbReference type="Proteomes" id="UP000004728">
    <property type="component" value="Unassembled WGS sequence"/>
</dbReference>
<keyword evidence="3" id="KW-1185">Reference proteome</keyword>
<dbReference type="EMBL" id="AEWJ01000037">
    <property type="protein sequence ID" value="EGD59264.1"/>
    <property type="molecule type" value="Genomic_DNA"/>
</dbReference>
<sequence>MASAQSRDRYSDCRRAKSGKKAASRLGNQHPILLLFSPVPGNGASPPMRSQNSINIQSPHHISV</sequence>
<dbReference type="InParanoid" id="F1Z7W1"/>
<feature type="compositionally biased region" description="Polar residues" evidence="1">
    <location>
        <begin position="48"/>
        <end position="64"/>
    </location>
</feature>
<comment type="caution">
    <text evidence="2">The sequence shown here is derived from an EMBL/GenBank/DDBJ whole genome shotgun (WGS) entry which is preliminary data.</text>
</comment>
<feature type="compositionally biased region" description="Basic and acidic residues" evidence="1">
    <location>
        <begin position="1"/>
        <end position="15"/>
    </location>
</feature>
<gene>
    <name evidence="2" type="ORF">Y88_1326</name>
</gene>
<protein>
    <submittedName>
        <fullName evidence="2">Uncharacterized protein</fullName>
    </submittedName>
</protein>
<evidence type="ECO:0000313" key="2">
    <source>
        <dbReference type="EMBL" id="EGD59264.1"/>
    </source>
</evidence>
<evidence type="ECO:0000313" key="3">
    <source>
        <dbReference type="Proteomes" id="UP000004728"/>
    </source>
</evidence>
<feature type="region of interest" description="Disordered" evidence="1">
    <location>
        <begin position="1"/>
        <end position="64"/>
    </location>
</feature>
<evidence type="ECO:0000256" key="1">
    <source>
        <dbReference type="SAM" id="MobiDB-lite"/>
    </source>
</evidence>
<reference evidence="2 3" key="1">
    <citation type="journal article" date="2012" name="J. Bacteriol.">
        <title>Draft Genome Sequence of Novosphingobium nitrogenifigens Y88T.</title>
        <authorList>
            <person name="Strabala T.J."/>
            <person name="Macdonald L."/>
            <person name="Liu V."/>
            <person name="Smit A.M."/>
        </authorList>
    </citation>
    <scope>NUCLEOTIDE SEQUENCE [LARGE SCALE GENOMIC DNA]</scope>
    <source>
        <strain evidence="2 3">DSM 19370</strain>
    </source>
</reference>
<name>F1Z7W1_9SPHN</name>
<organism evidence="2 3">
    <name type="scientific">Novosphingobium nitrogenifigens DSM 19370</name>
    <dbReference type="NCBI Taxonomy" id="983920"/>
    <lineage>
        <taxon>Bacteria</taxon>
        <taxon>Pseudomonadati</taxon>
        <taxon>Pseudomonadota</taxon>
        <taxon>Alphaproteobacteria</taxon>
        <taxon>Sphingomonadales</taxon>
        <taxon>Sphingomonadaceae</taxon>
        <taxon>Novosphingobium</taxon>
    </lineage>
</organism>
<proteinExistence type="predicted"/>